<evidence type="ECO:0000256" key="3">
    <source>
        <dbReference type="ARBA" id="ARBA00019789"/>
    </source>
</evidence>
<proteinExistence type="inferred from homology"/>
<feature type="compositionally biased region" description="Low complexity" evidence="7">
    <location>
        <begin position="1840"/>
        <end position="1858"/>
    </location>
</feature>
<feature type="compositionally biased region" description="Acidic residues" evidence="7">
    <location>
        <begin position="1923"/>
        <end position="1944"/>
    </location>
</feature>
<feature type="coiled-coil region" evidence="6">
    <location>
        <begin position="216"/>
        <end position="361"/>
    </location>
</feature>
<protein>
    <recommendedName>
        <fullName evidence="3">Nucleoprotein TPR</fullName>
    </recommendedName>
</protein>
<accession>A0A3Q2V9R6</accession>
<feature type="region of interest" description="Disordered" evidence="7">
    <location>
        <begin position="626"/>
        <end position="650"/>
    </location>
</feature>
<evidence type="ECO:0000256" key="1">
    <source>
        <dbReference type="ARBA" id="ARBA00004123"/>
    </source>
</evidence>
<feature type="compositionally biased region" description="Acidic residues" evidence="7">
    <location>
        <begin position="1805"/>
        <end position="1818"/>
    </location>
</feature>
<dbReference type="GO" id="GO:0006606">
    <property type="term" value="P:protein import into nucleus"/>
    <property type="evidence" value="ECO:0007669"/>
    <property type="project" value="InterPro"/>
</dbReference>
<feature type="region of interest" description="Disordered" evidence="7">
    <location>
        <begin position="1708"/>
        <end position="2192"/>
    </location>
</feature>
<keyword evidence="5" id="KW-0539">Nucleus</keyword>
<feature type="compositionally biased region" description="Low complexity" evidence="7">
    <location>
        <begin position="2148"/>
        <end position="2170"/>
    </location>
</feature>
<feature type="coiled-coil region" evidence="6">
    <location>
        <begin position="87"/>
        <end position="135"/>
    </location>
</feature>
<dbReference type="GO" id="GO:1901673">
    <property type="term" value="P:regulation of mitotic spindle assembly"/>
    <property type="evidence" value="ECO:0007669"/>
    <property type="project" value="TreeGrafter"/>
</dbReference>
<comment type="subcellular location">
    <subcellularLocation>
        <location evidence="1">Nucleus</location>
    </subcellularLocation>
</comment>
<evidence type="ECO:0000259" key="8">
    <source>
        <dbReference type="Pfam" id="PF07926"/>
    </source>
</evidence>
<dbReference type="STRING" id="8153.ENSHBUP00000004218"/>
<evidence type="ECO:0000256" key="2">
    <source>
        <dbReference type="ARBA" id="ARBA00005274"/>
    </source>
</evidence>
<feature type="compositionally biased region" description="Polar residues" evidence="7">
    <location>
        <begin position="2083"/>
        <end position="2102"/>
    </location>
</feature>
<evidence type="ECO:0000256" key="4">
    <source>
        <dbReference type="ARBA" id="ARBA00023054"/>
    </source>
</evidence>
<feature type="compositionally biased region" description="Polar residues" evidence="7">
    <location>
        <begin position="1948"/>
        <end position="1962"/>
    </location>
</feature>
<sequence>MAALLQQELEASELAKLPKTIQSKLEKIVSDLRYEIDSLKAQHEQFRVDSQQFFEKVKQLSQCQEDFLSHTQEHLKLKDEFNRLEELQSVREKNREYESAQQRLSSEQTVLSKAKDELEAEKRELVRTLERRSLEVENLNDLRQLNDKLVEVNSSKMTLQMKLDDLEAAEVNIKYKEKRMEQEKELLNSQTAWLNEELKAKSEDLLSLSRQKGNEILELKCSLENKEDEVKKLQDQVTSLKTSNENLQKQNEEMISKLKEAKEQHTSMEEKLRNELNTNIKLCNLHKQGAAADSEAKSKELSQAVEELHKLLKDANKALEDKLQEMNGVTDKTVGELKDRIQGLEKELDNANELLSSSKLRPVASTSILTEEQMTTMSPTAAAISKIKPGMKLTELYTAYVESQEQLQLERLENKRVNKYLDDIVQEVEAKAPILKRQRDEHERMQKSVASLSAKLEQAVKEVHRLQSEADEANKRSSVLERDNQRFELQLTDMAQQVRVLLIELEEARGNHVIHEEEVSSADVSSTSEVISQHLVTFRSVEELQKQNQRLLAALRDISEAQEKEEFEATGNHGELEQSLGKAQAELESLREQRSQQIKMTESIVRQRDMYRVLLAQATGVNFPQQTPTEEFSLTSTPRRSPAATPTAGTPTALVSMATESAEALEAKAALRQLQDVFSTYKKERAESEKAMTEQNEKLQEQLSELRSQNAKISTQLEFASKYEMLQDNVEGYRKEIASLREKGQKMEAATQKLEQTVHTLNEDLKESKEKLAMAEGRAENLRKERDMLKLVESRLSQEKETILSQQQSQNLLLTNLQAIQATLERSEVDTRQRLNSQLEKQEREISQLQKRLEQEVEQRHLLSRNQEIQLMDAKRQLETQVALHQKTKEQLNAAESELNTLRMQQGSIELPGSDQDREDLRGRLQLAETRVEELAESLRATTSSMEQYQAMAQSLEESLENEKQVTEQARSSIEGRMKEAEEQRCRLEEKLLQAEKEKQDLKEQKKSVLAALEEQKLAAEAQDKYEREMMLHAADVEALQAAKAQVLQAAELKHQLGEREQRISAELLEARVSWEEQEKILKEEMSKMESRYEELQRQNTLLHEQIQAMSSKMADNLQRAASESSLNISLTEEGKSQDQLLEILRFVRREKEISESRFEVAQGETLRYRLRVEHLERELKEVQDSLSAARERMQVTAKTLAQHDELMKKTETMSILLETNKSLREERDRMEQELQQTQAKLESDILPLQQANSELSEKSGMLQAEKKLLEEEIKRWKARTQHLVSQQKDSDPEEYKRLHSEKEAHLKRIQQLNEENNRLKSEVVTNNLTASLQNQIQSLRDSMSKITEDKNGLQKEIETKNHELQEKMRTIAQIKKIGRRYRTQYDELKVAHDKLVAEAAAGPSQEEEARQASVQELQSLRDSLSQAEARSADLEGQLENMNKERETDARNAQEQSSRLQTELTRLRQELQDKASQEDALRQQMAEKEEKTRKAIVCAKQKINQLVAKDQLQKENEELKQQREELEVRVSALKSQYEGRLSRQERELRDLRGQQERQEQRDEPAEAGPSKTQEPQRSTEQRQISLKTTPAADRGASTSEPPTANIKPTPVVATASKQPVNPGNKPTPRASIRPMITPAPVPTPTPTATVMPTTQVETQEMQPAEGPPVEHVTVYGSASGSVRSASPNVQTTLASPMLTVQQTQTQATAFVQPTQQQSMTHTEPANQEPPPVAIEATPSSQVERPSTSSSVFGTSATPGTSAMSKRPREEEETASVVTDTEATQEDTSRAPISKKLRIIQRVGPEEEVLAEDSAEAEGVEAFSTLEDGDEGTASQSLTMEQEVTLSQSETTQQLQQEVIVIVTDTESDEEQEEEEDEDEEQDYDDEDEEDEDEEEEDDEEDDDDGEMGEEGEDSNEGSGDCNEPYEGDDTEGADVTEPGTETEESLGASDSTQRPADSQTPSRIPVRRQSVGRLAPGVPGSAQHFFDEDDRMVPSTPTLVVPHRSDGFDQAISPQVAGVPRFRFGPSEDMPQTSSSSHSDLGQLASQGLGMYDSPLFLATHEEESGGRSVPTTPLQVGAPVAQSDTTEHASQSVPMVSTSTPGAAGAGEERDDVFLEPDTDPGAEVSMDPVVSQGDMEESSQASDKGSLPSTSQEPSSSSATSSAPPKQSRPGPSRQLQRWPDSRGGRMKRG</sequence>
<feature type="coiled-coil region" evidence="6">
    <location>
        <begin position="425"/>
        <end position="490"/>
    </location>
</feature>
<feature type="compositionally biased region" description="Polar residues" evidence="7">
    <location>
        <begin position="1737"/>
        <end position="1763"/>
    </location>
</feature>
<dbReference type="Pfam" id="PF25481">
    <property type="entry name" value="Nucleoprot-TPR"/>
    <property type="match status" value="1"/>
</dbReference>
<dbReference type="GO" id="GO:0005643">
    <property type="term" value="C:nuclear pore"/>
    <property type="evidence" value="ECO:0007669"/>
    <property type="project" value="TreeGrafter"/>
</dbReference>
<organism evidence="11 12">
    <name type="scientific">Haplochromis burtoni</name>
    <name type="common">Burton's mouthbrooder</name>
    <name type="synonym">Chromis burtoni</name>
    <dbReference type="NCBI Taxonomy" id="8153"/>
    <lineage>
        <taxon>Eukaryota</taxon>
        <taxon>Metazoa</taxon>
        <taxon>Chordata</taxon>
        <taxon>Craniata</taxon>
        <taxon>Vertebrata</taxon>
        <taxon>Euteleostomi</taxon>
        <taxon>Actinopterygii</taxon>
        <taxon>Neopterygii</taxon>
        <taxon>Teleostei</taxon>
        <taxon>Neoteleostei</taxon>
        <taxon>Acanthomorphata</taxon>
        <taxon>Ovalentaria</taxon>
        <taxon>Cichlomorphae</taxon>
        <taxon>Cichliformes</taxon>
        <taxon>Cichlidae</taxon>
        <taxon>African cichlids</taxon>
        <taxon>Pseudocrenilabrinae</taxon>
        <taxon>Haplochromini</taxon>
        <taxon>Haplochromis</taxon>
    </lineage>
</organism>
<dbReference type="Ensembl" id="ENSHBUT00000009078.1">
    <property type="protein sequence ID" value="ENSHBUP00000004218.1"/>
    <property type="gene ID" value="ENSHBUG00000005601.1"/>
</dbReference>
<feature type="domain" description="Nucleoprotein TPR/MLP1-2" evidence="8">
    <location>
        <begin position="985"/>
        <end position="1110"/>
    </location>
</feature>
<feature type="region of interest" description="Disordered" evidence="7">
    <location>
        <begin position="958"/>
        <end position="978"/>
    </location>
</feature>
<dbReference type="Pfam" id="PF07926">
    <property type="entry name" value="TPR_MLP1_2"/>
    <property type="match status" value="1"/>
</dbReference>
<dbReference type="InterPro" id="IPR012929">
    <property type="entry name" value="Nucleoprot-TPR/MLP1-2_dom"/>
</dbReference>
<dbReference type="GO" id="GO:0006406">
    <property type="term" value="P:mRNA export from nucleus"/>
    <property type="evidence" value="ECO:0007669"/>
    <property type="project" value="TreeGrafter"/>
</dbReference>
<comment type="similarity">
    <text evidence="2">Belongs to the TPR family.</text>
</comment>
<dbReference type="Proteomes" id="UP000264840">
    <property type="component" value="Unplaced"/>
</dbReference>
<feature type="compositionally biased region" description="Basic and acidic residues" evidence="7">
    <location>
        <begin position="1540"/>
        <end position="1564"/>
    </location>
</feature>
<feature type="domain" description="NUA/TPR/MLP1-2-like" evidence="10">
    <location>
        <begin position="469"/>
        <end position="566"/>
    </location>
</feature>
<evidence type="ECO:0000313" key="11">
    <source>
        <dbReference type="Ensembl" id="ENSHBUP00000004218.1"/>
    </source>
</evidence>
<dbReference type="GeneTree" id="ENSGT00730000111014"/>
<evidence type="ECO:0000259" key="9">
    <source>
        <dbReference type="Pfam" id="PF25481"/>
    </source>
</evidence>
<dbReference type="PANTHER" id="PTHR18898:SF4">
    <property type="entry name" value="NUCLEOPROTEIN TPR"/>
    <property type="match status" value="1"/>
</dbReference>
<name>A0A3Q2V9R6_HAPBU</name>
<feature type="compositionally biased region" description="Polar residues" evidence="7">
    <location>
        <begin position="1570"/>
        <end position="1588"/>
    </location>
</feature>
<dbReference type="OMA" id="HAQQNYE"/>
<evidence type="ECO:0000256" key="5">
    <source>
        <dbReference type="ARBA" id="ARBA00023242"/>
    </source>
</evidence>
<feature type="compositionally biased region" description="Low complexity" evidence="7">
    <location>
        <begin position="635"/>
        <end position="650"/>
    </location>
</feature>
<dbReference type="Pfam" id="PF25785">
    <property type="entry name" value="TPR"/>
    <property type="match status" value="1"/>
</dbReference>
<feature type="coiled-coil region" evidence="6">
    <location>
        <begin position="1166"/>
        <end position="1371"/>
    </location>
</feature>
<dbReference type="InterPro" id="IPR057577">
    <property type="entry name" value="Nucleoprot-TPR/MLP1_dom"/>
</dbReference>
<evidence type="ECO:0000259" key="10">
    <source>
        <dbReference type="Pfam" id="PF25785"/>
    </source>
</evidence>
<evidence type="ECO:0000313" key="12">
    <source>
        <dbReference type="Proteomes" id="UP000264840"/>
    </source>
</evidence>
<feature type="compositionally biased region" description="Acidic residues" evidence="7">
    <location>
        <begin position="2110"/>
        <end position="2122"/>
    </location>
</feature>
<feature type="coiled-coil region" evidence="6">
    <location>
        <begin position="541"/>
        <end position="600"/>
    </location>
</feature>
<dbReference type="PANTHER" id="PTHR18898">
    <property type="entry name" value="NUCLEOPROTEIN TPR-RELATED"/>
    <property type="match status" value="1"/>
</dbReference>
<feature type="compositionally biased region" description="Polar residues" evidence="7">
    <location>
        <begin position="2030"/>
        <end position="2046"/>
    </location>
</feature>
<feature type="region of interest" description="Disordered" evidence="7">
    <location>
        <begin position="1533"/>
        <end position="1649"/>
    </location>
</feature>
<evidence type="ECO:0000256" key="6">
    <source>
        <dbReference type="SAM" id="Coils"/>
    </source>
</evidence>
<dbReference type="InterPro" id="IPR057974">
    <property type="entry name" value="NUA/TPR/MLP1-2-like_dom"/>
</dbReference>
<evidence type="ECO:0000256" key="7">
    <source>
        <dbReference type="SAM" id="MobiDB-lite"/>
    </source>
</evidence>
<feature type="coiled-coil region" evidence="6">
    <location>
        <begin position="1072"/>
        <end position="1113"/>
    </location>
</feature>
<dbReference type="GO" id="GO:0017056">
    <property type="term" value="F:structural constituent of nuclear pore"/>
    <property type="evidence" value="ECO:0007669"/>
    <property type="project" value="TreeGrafter"/>
</dbReference>
<keyword evidence="12" id="KW-1185">Reference proteome</keyword>
<feature type="compositionally biased region" description="Low complexity" evidence="7">
    <location>
        <begin position="1708"/>
        <end position="1717"/>
    </location>
</feature>
<keyword evidence="4 6" id="KW-0175">Coiled coil</keyword>
<reference evidence="11" key="1">
    <citation type="submission" date="2025-08" db="UniProtKB">
        <authorList>
            <consortium name="Ensembl"/>
        </authorList>
    </citation>
    <scope>IDENTIFICATION</scope>
</reference>
<reference evidence="11" key="2">
    <citation type="submission" date="2025-09" db="UniProtKB">
        <authorList>
            <consortium name="Ensembl"/>
        </authorList>
    </citation>
    <scope>IDENTIFICATION</scope>
</reference>
<feature type="compositionally biased region" description="Acidic residues" evidence="7">
    <location>
        <begin position="1865"/>
        <end position="1915"/>
    </location>
</feature>
<feature type="domain" description="Nucleoprotein TPR/MPL1" evidence="9">
    <location>
        <begin position="168"/>
        <end position="247"/>
    </location>
</feature>